<dbReference type="EMBL" id="JAEPRB010000358">
    <property type="protein sequence ID" value="KAG2216813.1"/>
    <property type="molecule type" value="Genomic_DNA"/>
</dbReference>
<gene>
    <name evidence="2" type="ORF">INT45_013825</name>
</gene>
<feature type="compositionally biased region" description="Polar residues" evidence="1">
    <location>
        <begin position="97"/>
        <end position="110"/>
    </location>
</feature>
<comment type="caution">
    <text evidence="2">The sequence shown here is derived from an EMBL/GenBank/DDBJ whole genome shotgun (WGS) entry which is preliminary data.</text>
</comment>
<accession>A0A8H7RUE9</accession>
<dbReference type="OrthoDB" id="10500145at2759"/>
<proteinExistence type="predicted"/>
<reference evidence="2 3" key="1">
    <citation type="submission" date="2020-12" db="EMBL/GenBank/DDBJ databases">
        <title>Metabolic potential, ecology and presence of endohyphal bacteria is reflected in genomic diversity of Mucoromycotina.</title>
        <authorList>
            <person name="Muszewska A."/>
            <person name="Okrasinska A."/>
            <person name="Steczkiewicz K."/>
            <person name="Drgas O."/>
            <person name="Orlowska M."/>
            <person name="Perlinska-Lenart U."/>
            <person name="Aleksandrzak-Piekarczyk T."/>
            <person name="Szatraj K."/>
            <person name="Zielenkiewicz U."/>
            <person name="Pilsyk S."/>
            <person name="Malc E."/>
            <person name="Mieczkowski P."/>
            <person name="Kruszewska J.S."/>
            <person name="Biernat P."/>
            <person name="Pawlowska J."/>
        </authorList>
    </citation>
    <scope>NUCLEOTIDE SEQUENCE [LARGE SCALE GENOMIC DNA]</scope>
    <source>
        <strain evidence="2 3">CBS 142.35</strain>
    </source>
</reference>
<feature type="compositionally biased region" description="Acidic residues" evidence="1">
    <location>
        <begin position="62"/>
        <end position="76"/>
    </location>
</feature>
<feature type="region of interest" description="Disordered" evidence="1">
    <location>
        <begin position="1"/>
        <end position="131"/>
    </location>
</feature>
<name>A0A8H7RUE9_9FUNG</name>
<evidence type="ECO:0000313" key="3">
    <source>
        <dbReference type="Proteomes" id="UP000646827"/>
    </source>
</evidence>
<evidence type="ECO:0000313" key="2">
    <source>
        <dbReference type="EMBL" id="KAG2216813.1"/>
    </source>
</evidence>
<organism evidence="2 3">
    <name type="scientific">Circinella minor</name>
    <dbReference type="NCBI Taxonomy" id="1195481"/>
    <lineage>
        <taxon>Eukaryota</taxon>
        <taxon>Fungi</taxon>
        <taxon>Fungi incertae sedis</taxon>
        <taxon>Mucoromycota</taxon>
        <taxon>Mucoromycotina</taxon>
        <taxon>Mucoromycetes</taxon>
        <taxon>Mucorales</taxon>
        <taxon>Lichtheimiaceae</taxon>
        <taxon>Circinella</taxon>
    </lineage>
</organism>
<dbReference type="AlphaFoldDB" id="A0A8H7RUE9"/>
<keyword evidence="3" id="KW-1185">Reference proteome</keyword>
<sequence length="375" mass="43408">MTKFKSNIHDKRSSSTGSSKGRIESDYDIMECRQSSTKFSKMLQKQFPKNKNKVTRSHDQESESENEISEQSISDEELQRNPRRSTNKRSYEDESDINSSRSQVKSQQKTGGAHKNKKLKYSKDSNSYGDPITIRKKTDHYQEFIDAVKQACYRIDAFPTRPDASLMTRRIVLDVKGFPPDDSREVDEDLVDDFMDIISKKRTSLHSAVGDWLSTKSFPLNRFPAECSTGANQKGHLYAYLLKDNRFARFDYDSRGRFLFNECISDCIRYTLLNQGRNKSRLSPVPPIIPREAICLVAQMICYRLKLEAFKQNEYPSTSSLQTMSSGEAHIEKFGWDTTWENAYHDMLNKDGDLGQHIQWLEVEKYVTKTILKMN</sequence>
<dbReference type="Proteomes" id="UP000646827">
    <property type="component" value="Unassembled WGS sequence"/>
</dbReference>
<evidence type="ECO:0000256" key="1">
    <source>
        <dbReference type="SAM" id="MobiDB-lite"/>
    </source>
</evidence>
<protein>
    <submittedName>
        <fullName evidence="2">Uncharacterized protein</fullName>
    </submittedName>
</protein>